<dbReference type="EMBL" id="MH536811">
    <property type="protein sequence ID" value="AXG66171.1"/>
    <property type="molecule type" value="Genomic_DNA"/>
</dbReference>
<dbReference type="Proteomes" id="UP000259354">
    <property type="component" value="Segment"/>
</dbReference>
<gene>
    <name evidence="1" type="primary">50</name>
    <name evidence="1" type="ORF">SEA_ANNADREAMY_50</name>
</gene>
<protein>
    <submittedName>
        <fullName evidence="1">Uncharacterized protein</fullName>
    </submittedName>
</protein>
<organism evidence="1 2">
    <name type="scientific">Streptomyces phage Annadreamy</name>
    <dbReference type="NCBI Taxonomy" id="2250335"/>
    <lineage>
        <taxon>Viruses</taxon>
        <taxon>Duplodnaviria</taxon>
        <taxon>Heunggongvirae</taxon>
        <taxon>Uroviricota</taxon>
        <taxon>Caudoviricetes</taxon>
        <taxon>Stanwilliamsviridae</taxon>
        <taxon>Loccivirinae</taxon>
        <taxon>Annadreamyvirus</taxon>
        <taxon>Annadreamyvirus annadreamy</taxon>
    </lineage>
</organism>
<sequence length="107" mass="11629">MEGAKLVKVKPTSYGPIEDELSGSTALVQAAATLDAAVFLAVESKNVDKLLDIAAMWMGLAERLGIVLEEDDEEDDDFPDKKDKEPFGFTQVTSDKEPVKEVIVEDA</sequence>
<keyword evidence="2" id="KW-1185">Reference proteome</keyword>
<accession>A0A345GT99</accession>
<reference evidence="1 2" key="1">
    <citation type="submission" date="2018-06" db="EMBL/GenBank/DDBJ databases">
        <authorList>
            <person name="Moussa A."/>
            <person name="Couoh J.M."/>
            <person name="Harbem L."/>
            <person name="Okocha J.C."/>
            <person name="Taylor D."/>
            <person name="Teutsch A.B."/>
            <person name="Smith B.R."/>
            <person name="Suri N."/>
            <person name="Layton S.R."/>
            <person name="Kim T."/>
            <person name="Hughes L.E."/>
            <person name="Garlena R.A."/>
            <person name="Russell D.A."/>
            <person name="Pope W.H."/>
            <person name="Jacobs-Sera D."/>
            <person name="Hatfull G.F."/>
        </authorList>
    </citation>
    <scope>NUCLEOTIDE SEQUENCE [LARGE SCALE GENOMIC DNA]</scope>
</reference>
<dbReference type="KEGG" id="vg:55609193"/>
<evidence type="ECO:0000313" key="2">
    <source>
        <dbReference type="Proteomes" id="UP000259354"/>
    </source>
</evidence>
<dbReference type="RefSeq" id="YP_009839016.1">
    <property type="nucleotide sequence ID" value="NC_048719.1"/>
</dbReference>
<name>A0A345GT99_9CAUD</name>
<proteinExistence type="predicted"/>
<evidence type="ECO:0000313" key="1">
    <source>
        <dbReference type="EMBL" id="AXG66171.1"/>
    </source>
</evidence>
<dbReference type="GeneID" id="55609193"/>